<dbReference type="InterPro" id="IPR048339">
    <property type="entry name" value="Mediator_Med16_C"/>
</dbReference>
<keyword evidence="7 9" id="KW-0539">Nucleus</keyword>
<comment type="similarity">
    <text evidence="2 9">Belongs to the Mediator complex subunit 16 family.</text>
</comment>
<keyword evidence="6 9" id="KW-0804">Transcription</keyword>
<evidence type="ECO:0000313" key="12">
    <source>
        <dbReference type="EMBL" id="KAL2872054.1"/>
    </source>
</evidence>
<name>A0ABR4M623_9EURO</name>
<dbReference type="GeneID" id="98150762"/>
<dbReference type="Pfam" id="PF11635">
    <property type="entry name" value="Med16_N"/>
    <property type="match status" value="1"/>
</dbReference>
<dbReference type="SUPFAM" id="SSF50978">
    <property type="entry name" value="WD40 repeat-like"/>
    <property type="match status" value="1"/>
</dbReference>
<proteinExistence type="inferred from homology"/>
<evidence type="ECO:0000256" key="3">
    <source>
        <dbReference type="ARBA" id="ARBA00019614"/>
    </source>
</evidence>
<comment type="subcellular location">
    <subcellularLocation>
        <location evidence="1 9">Nucleus</location>
    </subcellularLocation>
</comment>
<accession>A0ABR4M623</accession>
<protein>
    <recommendedName>
        <fullName evidence="3 9">Mediator of RNA polymerase II transcription subunit 16</fullName>
    </recommendedName>
    <alternativeName>
        <fullName evidence="8 9">Mediator complex subunit 16</fullName>
    </alternativeName>
</protein>
<dbReference type="PANTHER" id="PTHR13224">
    <property type="entry name" value="THYROID HORMONE RECEPTOR-ASSOCIATED PROTEIN-RELATED"/>
    <property type="match status" value="1"/>
</dbReference>
<evidence type="ECO:0000256" key="9">
    <source>
        <dbReference type="RuleBase" id="RU364149"/>
    </source>
</evidence>
<dbReference type="Pfam" id="PF20719">
    <property type="entry name" value="Med16_C"/>
    <property type="match status" value="1"/>
</dbReference>
<keyword evidence="5 9" id="KW-0010">Activator</keyword>
<evidence type="ECO:0000256" key="8">
    <source>
        <dbReference type="ARBA" id="ARBA00032015"/>
    </source>
</evidence>
<organism evidence="12 13">
    <name type="scientific">Aspergillus lucknowensis</name>
    <dbReference type="NCBI Taxonomy" id="176173"/>
    <lineage>
        <taxon>Eukaryota</taxon>
        <taxon>Fungi</taxon>
        <taxon>Dikarya</taxon>
        <taxon>Ascomycota</taxon>
        <taxon>Pezizomycotina</taxon>
        <taxon>Eurotiomycetes</taxon>
        <taxon>Eurotiomycetidae</taxon>
        <taxon>Eurotiales</taxon>
        <taxon>Aspergillaceae</taxon>
        <taxon>Aspergillus</taxon>
        <taxon>Aspergillus subgen. Nidulantes</taxon>
    </lineage>
</organism>
<sequence>MPLIMEDGINVDDLFGESTSLDLGLPTGSSTAPVKGLAQRLDEMRLVGCCQKIAWSRLGCIAYISQDSSRVNVRHLHCRQSDGKWALSDETPLPHITESHSGHTLVHLCWNESGSDLAVADSSGRVSVSSIPVALNSVTGSRQAILDTDDDGAQIVGMMWLNQHRAIHSFYQAAKVQGRWAYSPFRRRPIGPFHPVNKSALLCIMRSGVMKLLYQNPDNRWAEITAELKNPSYSDRLLTHAALVATQAGILIATYSACQKISLYRVQIQWNPPHWDPAQQKQAPQQFPVPSFRFMHNKVEVPYNIPRNRGASENPDEQFPVTNSLYCLTSLQIILPASDNSAGSTPNPWIVAVFSVPPLAVLPHQQPQVPSSVIVRWQLETGASTLHPKFDEVASKKINAQIKAKTTLRRLEDIISDRHVISVDQIEYGNVLAISYDDSSVAFYDPKTMALFNGIDDANTVTSLAQAGFHYPLDSSGLHISFSPSACIAVGLDSDGQTHLRIVEHTYGEESGFYDENKLSAAIASLTLAFCRGCGGEVNTDDILLILVRQLSLDYQTMFINEVYRALTINCNFTTEQDKLMNHPYIPRALSIQAALGFKGKHKARNITPATPWAILQLRQAAFIYPFFFQYNKGLQAAEPHDPDVLRMVLGNTKWALDFSLYILNELFDLADEFESVLSDQEAFTQKLKSTTSLPLIVVLSSMSRAFLRFICRGLRGIHAGYASAPLTGDARVYYTEICQTLDTSPVRTDVYEKFLAGVDSAVKHAYTGSGFGDNERPGPEKELLVNSRIPPVLVGAVSTVLRQTVPAMKSEIDRMAIYLGDYSWLGFGGDPRTEAYRRSREVDIIKKTAVVTRDAGGADGGSQGVRNGNGSGVPGYLRRRCVRCCEVSEAVYPPRSVMALRMIYKLGHLRSCICGGMWNLESGLGLNS</sequence>
<dbReference type="InterPro" id="IPR048338">
    <property type="entry name" value="Mediator_Med16"/>
</dbReference>
<dbReference type="InterPro" id="IPR036322">
    <property type="entry name" value="WD40_repeat_dom_sf"/>
</dbReference>
<dbReference type="Proteomes" id="UP001610432">
    <property type="component" value="Unassembled WGS sequence"/>
</dbReference>
<evidence type="ECO:0000256" key="1">
    <source>
        <dbReference type="ARBA" id="ARBA00004123"/>
    </source>
</evidence>
<evidence type="ECO:0000256" key="7">
    <source>
        <dbReference type="ARBA" id="ARBA00023242"/>
    </source>
</evidence>
<evidence type="ECO:0000256" key="5">
    <source>
        <dbReference type="ARBA" id="ARBA00023159"/>
    </source>
</evidence>
<dbReference type="EMBL" id="JBFXLQ010000002">
    <property type="protein sequence ID" value="KAL2872054.1"/>
    <property type="molecule type" value="Genomic_DNA"/>
</dbReference>
<comment type="function">
    <text evidence="9">Component of the Mediator complex, a coactivator involved in the regulated transcription of nearly all RNA polymerase II-dependent genes. Mediator functions as a bridge to convey information from gene-specific regulatory proteins to the basal RNA polymerase II transcription machinery. Mediator is recruited to promoters by direct interactions with regulatory proteins and serves as a scaffold for the assembly of a functional preinitiation complex with RNA polymerase II and the general transcription factors.</text>
</comment>
<feature type="domain" description="Mediator complex subunit Med16 N-terminal" evidence="10">
    <location>
        <begin position="146"/>
        <end position="473"/>
    </location>
</feature>
<comment type="caution">
    <text evidence="12">The sequence shown here is derived from an EMBL/GenBank/DDBJ whole genome shotgun (WGS) entry which is preliminary data.</text>
</comment>
<keyword evidence="4 9" id="KW-0805">Transcription regulation</keyword>
<evidence type="ECO:0000313" key="13">
    <source>
        <dbReference type="Proteomes" id="UP001610432"/>
    </source>
</evidence>
<evidence type="ECO:0000256" key="2">
    <source>
        <dbReference type="ARBA" id="ARBA00006543"/>
    </source>
</evidence>
<keyword evidence="13" id="KW-1185">Reference proteome</keyword>
<reference evidence="12 13" key="1">
    <citation type="submission" date="2024-07" db="EMBL/GenBank/DDBJ databases">
        <title>Section-level genome sequencing and comparative genomics of Aspergillus sections Usti and Cavernicolus.</title>
        <authorList>
            <consortium name="Lawrence Berkeley National Laboratory"/>
            <person name="Nybo J.L."/>
            <person name="Vesth T.C."/>
            <person name="Theobald S."/>
            <person name="Frisvad J.C."/>
            <person name="Larsen T.O."/>
            <person name="Kjaerboelling I."/>
            <person name="Rothschild-Mancinelli K."/>
            <person name="Lyhne E.K."/>
            <person name="Kogle M.E."/>
            <person name="Barry K."/>
            <person name="Clum A."/>
            <person name="Na H."/>
            <person name="Ledsgaard L."/>
            <person name="Lin J."/>
            <person name="Lipzen A."/>
            <person name="Kuo A."/>
            <person name="Riley R."/>
            <person name="Mondo S."/>
            <person name="Labutti K."/>
            <person name="Haridas S."/>
            <person name="Pangalinan J."/>
            <person name="Salamov A.A."/>
            <person name="Simmons B.A."/>
            <person name="Magnuson J.K."/>
            <person name="Chen J."/>
            <person name="Drula E."/>
            <person name="Henrissat B."/>
            <person name="Wiebenga A."/>
            <person name="Lubbers R.J."/>
            <person name="Gomes A.C."/>
            <person name="Macurrencykelacurrency M.R."/>
            <person name="Stajich J."/>
            <person name="Grigoriev I.V."/>
            <person name="Mortensen U.H."/>
            <person name="De Vries R.P."/>
            <person name="Baker S.E."/>
            <person name="Andersen M.R."/>
        </authorList>
    </citation>
    <scope>NUCLEOTIDE SEQUENCE [LARGE SCALE GENOMIC DNA]</scope>
    <source>
        <strain evidence="12 13">CBS 449.75</strain>
    </source>
</reference>
<dbReference type="RefSeq" id="XP_070891033.1">
    <property type="nucleotide sequence ID" value="XM_071035690.1"/>
</dbReference>
<feature type="domain" description="Mediator complex subunit 16 C-terminal" evidence="11">
    <location>
        <begin position="804"/>
        <end position="920"/>
    </location>
</feature>
<evidence type="ECO:0000256" key="6">
    <source>
        <dbReference type="ARBA" id="ARBA00023163"/>
    </source>
</evidence>
<evidence type="ECO:0000259" key="11">
    <source>
        <dbReference type="Pfam" id="PF20719"/>
    </source>
</evidence>
<evidence type="ECO:0000259" key="10">
    <source>
        <dbReference type="Pfam" id="PF11635"/>
    </source>
</evidence>
<dbReference type="PANTHER" id="PTHR13224:SF6">
    <property type="entry name" value="MEDIATOR OF RNA POLYMERASE II TRANSCRIPTION SUBUNIT 16"/>
    <property type="match status" value="1"/>
</dbReference>
<comment type="subunit">
    <text evidence="9">Component of the Mediator complex.</text>
</comment>
<gene>
    <name evidence="9" type="primary">MED16</name>
    <name evidence="12" type="ORF">BJX67DRAFT_97975</name>
</gene>
<dbReference type="InterPro" id="IPR021665">
    <property type="entry name" value="Mediator_Med16_N"/>
</dbReference>
<evidence type="ECO:0000256" key="4">
    <source>
        <dbReference type="ARBA" id="ARBA00023015"/>
    </source>
</evidence>